<dbReference type="PANTHER" id="PTHR42850">
    <property type="entry name" value="METALLOPHOSPHOESTERASE"/>
    <property type="match status" value="1"/>
</dbReference>
<dbReference type="Pfam" id="PF00149">
    <property type="entry name" value="Metallophos"/>
    <property type="match status" value="1"/>
</dbReference>
<feature type="domain" description="Calcineurin-like phosphoesterase" evidence="1">
    <location>
        <begin position="13"/>
        <end position="196"/>
    </location>
</feature>
<dbReference type="InterPro" id="IPR029052">
    <property type="entry name" value="Metallo-depent_PP-like"/>
</dbReference>
<organism evidence="2 3">
    <name type="scientific">Jeotgalibacillus malaysiensis</name>
    <dbReference type="NCBI Taxonomy" id="1508404"/>
    <lineage>
        <taxon>Bacteria</taxon>
        <taxon>Bacillati</taxon>
        <taxon>Bacillota</taxon>
        <taxon>Bacilli</taxon>
        <taxon>Bacillales</taxon>
        <taxon>Caryophanaceae</taxon>
        <taxon>Jeotgalibacillus</taxon>
    </lineage>
</organism>
<dbReference type="KEGG" id="jeo:JMA_41700"/>
<dbReference type="BioCyc" id="JESP1508404:G14D9-13454-MONOMER"/>
<dbReference type="AlphaFoldDB" id="A0A0B5AXP6"/>
<dbReference type="Proteomes" id="UP000031449">
    <property type="component" value="Plasmid unnamed"/>
</dbReference>
<dbReference type="HOGENOM" id="CLU_023125_4_1_9"/>
<dbReference type="SUPFAM" id="SSF56300">
    <property type="entry name" value="Metallo-dependent phosphatases"/>
    <property type="match status" value="1"/>
</dbReference>
<evidence type="ECO:0000259" key="1">
    <source>
        <dbReference type="Pfam" id="PF00149"/>
    </source>
</evidence>
<evidence type="ECO:0000313" key="3">
    <source>
        <dbReference type="Proteomes" id="UP000031449"/>
    </source>
</evidence>
<gene>
    <name evidence="2" type="ORF">JMA_41700</name>
</gene>
<dbReference type="InterPro" id="IPR004843">
    <property type="entry name" value="Calcineurin-like_PHP"/>
</dbReference>
<dbReference type="GO" id="GO:0005737">
    <property type="term" value="C:cytoplasm"/>
    <property type="evidence" value="ECO:0007669"/>
    <property type="project" value="TreeGrafter"/>
</dbReference>
<sequence length="269" mass="30832">MRHHIQIPLQNCVVMSDIHGRYDLLTTLLEQVKNDETLIFLGDYCDRGRDSFETLYTVKRLVENGKAYAVIGNHDQMFLDFLDEPEEQAFFYFNQGGRETIESFYADQGLGFTASMRYTPQRIASEILTQHAELISFLRHLPVTIEMDDFLFVHAGVKPYSPDWKHTTSENDYMWIRQEFYLQKNETGKRVLFGHTSAHHLPEHTTPIWVNRTGNAFGIDGGAGGSGCLNGVRIQRGEIVEIIKALHQGCAMSLPFKIDKKGESKHELF</sequence>
<dbReference type="GO" id="GO:0110154">
    <property type="term" value="P:RNA decapping"/>
    <property type="evidence" value="ECO:0007669"/>
    <property type="project" value="TreeGrafter"/>
</dbReference>
<dbReference type="GO" id="GO:0008803">
    <property type="term" value="F:bis(5'-nucleosyl)-tetraphosphatase (symmetrical) activity"/>
    <property type="evidence" value="ECO:0007669"/>
    <property type="project" value="TreeGrafter"/>
</dbReference>
<dbReference type="InterPro" id="IPR050126">
    <property type="entry name" value="Ap4A_hydrolase"/>
</dbReference>
<dbReference type="Gene3D" id="3.60.21.10">
    <property type="match status" value="1"/>
</dbReference>
<dbReference type="PANTHER" id="PTHR42850:SF4">
    <property type="entry name" value="ZINC-DEPENDENT ENDOPOLYPHOSPHATASE"/>
    <property type="match status" value="1"/>
</dbReference>
<dbReference type="EMBL" id="CP009417">
    <property type="protein sequence ID" value="AJD93487.1"/>
    <property type="molecule type" value="Genomic_DNA"/>
</dbReference>
<keyword evidence="3" id="KW-1185">Reference proteome</keyword>
<proteinExistence type="predicted"/>
<name>A0A0B5AXP6_9BACL</name>
<keyword evidence="2" id="KW-0614">Plasmid</keyword>
<accession>A0A0B5AXP6</accession>
<protein>
    <recommendedName>
        <fullName evidence="1">Calcineurin-like phosphoesterase domain-containing protein</fullName>
    </recommendedName>
</protein>
<reference evidence="2 3" key="1">
    <citation type="submission" date="2014-08" db="EMBL/GenBank/DDBJ databases">
        <title>Complete genome of a marine bacteria Jeotgalibacillus malaysiensis.</title>
        <authorList>
            <person name="Yaakop A.S."/>
            <person name="Chan K.-G."/>
            <person name="Goh K.M."/>
        </authorList>
    </citation>
    <scope>NUCLEOTIDE SEQUENCE [LARGE SCALE GENOMIC DNA]</scope>
    <source>
        <strain evidence="2 3">D5</strain>
        <plasmid evidence="3">Plasmid</plasmid>
    </source>
</reference>
<dbReference type="GO" id="GO:0016791">
    <property type="term" value="F:phosphatase activity"/>
    <property type="evidence" value="ECO:0007669"/>
    <property type="project" value="TreeGrafter"/>
</dbReference>
<evidence type="ECO:0000313" key="2">
    <source>
        <dbReference type="EMBL" id="AJD93487.1"/>
    </source>
</evidence>
<geneLocation type="plasmid" evidence="3"/>